<gene>
    <name evidence="1" type="ORF">AWH48_04930</name>
</gene>
<dbReference type="AlphaFoldDB" id="A0A177KRS5"/>
<evidence type="ECO:0008006" key="3">
    <source>
        <dbReference type="Google" id="ProtNLM"/>
    </source>
</evidence>
<protein>
    <recommendedName>
        <fullName evidence="3">DUF4912 domain-containing protein</fullName>
    </recommendedName>
</protein>
<dbReference type="InterPro" id="IPR032585">
    <property type="entry name" value="DUF4912"/>
</dbReference>
<dbReference type="Proteomes" id="UP000077271">
    <property type="component" value="Unassembled WGS sequence"/>
</dbReference>
<organism evidence="1 2">
    <name type="scientific">Domibacillus aminovorans</name>
    <dbReference type="NCBI Taxonomy" id="29332"/>
    <lineage>
        <taxon>Bacteria</taxon>
        <taxon>Bacillati</taxon>
        <taxon>Bacillota</taxon>
        <taxon>Bacilli</taxon>
        <taxon>Bacillales</taxon>
        <taxon>Bacillaceae</taxon>
        <taxon>Domibacillus</taxon>
    </lineage>
</organism>
<name>A0A177KRS5_9BACI</name>
<comment type="caution">
    <text evidence="1">The sequence shown here is derived from an EMBL/GenBank/DDBJ whole genome shotgun (WGS) entry which is preliminary data.</text>
</comment>
<accession>A0A177KRS5</accession>
<proteinExistence type="predicted"/>
<dbReference type="Pfam" id="PF16258">
    <property type="entry name" value="DUF4912"/>
    <property type="match status" value="1"/>
</dbReference>
<dbReference type="OrthoDB" id="9812700at2"/>
<dbReference type="EMBL" id="LQWZ01000023">
    <property type="protein sequence ID" value="OAH56019.1"/>
    <property type="molecule type" value="Genomic_DNA"/>
</dbReference>
<dbReference type="RefSeq" id="WP_018393931.1">
    <property type="nucleotide sequence ID" value="NZ_LQWZ01000023.1"/>
</dbReference>
<sequence length="188" mass="22328">MNEDIVRLKNQHFTWKQIADKLDLSAEKVKYKWRQCVMKRDGMYWQSDLNAVFLSADRLYCRWRVHPSILEAATRCSKPLNPAIMDLRIFDITDIYFNGMNAHSVTCIKVSISDQFWTIKGLRRNRSYICELGFLTESYLFFPILRSHPVHTPYQSSGDYVYKMYDAEQFHQNPFRVPAWIEHPDCST</sequence>
<evidence type="ECO:0000313" key="2">
    <source>
        <dbReference type="Proteomes" id="UP000077271"/>
    </source>
</evidence>
<reference evidence="1 2" key="1">
    <citation type="submission" date="2016-01" db="EMBL/GenBank/DDBJ databases">
        <title>Investigation of taxonomic status of Bacillus aminovorans.</title>
        <authorList>
            <person name="Verma A."/>
            <person name="Pal Y."/>
            <person name="Krishnamurthi S."/>
        </authorList>
    </citation>
    <scope>NUCLEOTIDE SEQUENCE [LARGE SCALE GENOMIC DNA]</scope>
    <source>
        <strain evidence="1 2">DSM 4337</strain>
    </source>
</reference>
<evidence type="ECO:0000313" key="1">
    <source>
        <dbReference type="EMBL" id="OAH56019.1"/>
    </source>
</evidence>